<dbReference type="Gene3D" id="1.25.10.10">
    <property type="entry name" value="Leucine-rich Repeat Variant"/>
    <property type="match status" value="1"/>
</dbReference>
<protein>
    <submittedName>
        <fullName evidence="2">Condensin-2 complex subunit G2</fullName>
    </submittedName>
</protein>
<keyword evidence="3" id="KW-1185">Reference proteome</keyword>
<feature type="region of interest" description="Disordered" evidence="1">
    <location>
        <begin position="786"/>
        <end position="826"/>
    </location>
</feature>
<dbReference type="EMBL" id="CASHTH010004453">
    <property type="protein sequence ID" value="CAI8057541.1"/>
    <property type="molecule type" value="Genomic_DNA"/>
</dbReference>
<feature type="compositionally biased region" description="Basic residues" evidence="1">
    <location>
        <begin position="948"/>
        <end position="959"/>
    </location>
</feature>
<proteinExistence type="predicted"/>
<dbReference type="GO" id="GO:0005634">
    <property type="term" value="C:nucleus"/>
    <property type="evidence" value="ECO:0007669"/>
    <property type="project" value="InterPro"/>
</dbReference>
<feature type="compositionally biased region" description="Polar residues" evidence="1">
    <location>
        <begin position="960"/>
        <end position="969"/>
    </location>
</feature>
<feature type="region of interest" description="Disordered" evidence="1">
    <location>
        <begin position="945"/>
        <end position="974"/>
    </location>
</feature>
<dbReference type="Proteomes" id="UP001174909">
    <property type="component" value="Unassembled WGS sequence"/>
</dbReference>
<dbReference type="InterPro" id="IPR011989">
    <property type="entry name" value="ARM-like"/>
</dbReference>
<dbReference type="SUPFAM" id="SSF48371">
    <property type="entry name" value="ARM repeat"/>
    <property type="match status" value="1"/>
</dbReference>
<dbReference type="GO" id="GO:0000070">
    <property type="term" value="P:mitotic sister chromatid segregation"/>
    <property type="evidence" value="ECO:0007669"/>
    <property type="project" value="TreeGrafter"/>
</dbReference>
<reference evidence="2" key="1">
    <citation type="submission" date="2023-03" db="EMBL/GenBank/DDBJ databases">
        <authorList>
            <person name="Steffen K."/>
            <person name="Cardenas P."/>
        </authorList>
    </citation>
    <scope>NUCLEOTIDE SEQUENCE</scope>
</reference>
<name>A0AA35U1L3_GEOBA</name>
<dbReference type="PANTHER" id="PTHR16199:SF4">
    <property type="entry name" value="CONDENSIN-2 COMPLEX SUBUNIT G2"/>
    <property type="match status" value="1"/>
</dbReference>
<accession>A0AA35U1L3</accession>
<dbReference type="AlphaFoldDB" id="A0AA35U1L3"/>
<feature type="compositionally biased region" description="Basic residues" evidence="1">
    <location>
        <begin position="804"/>
        <end position="813"/>
    </location>
</feature>
<evidence type="ECO:0000313" key="2">
    <source>
        <dbReference type="EMBL" id="CAI8057541.1"/>
    </source>
</evidence>
<sequence>MKREEIFSALEDSAESFVELLRSKGEELNWSEFLQALSRKMQARVWAALLPLARDAASRLVDGENSRDVDTSSKKVEGGYDDVEVLSGAVTVCKCALTLEGLNLTSELAETLQIIHDILLSVPEECCELQNAMSAVCEACWERGEEVEGREGLVPNCLLYLVARTFSQGATVKDVGRVWGMRGALLLLDFEDSSADSIKELLLSSLIEPLYLTSADGKKLLSYLFGLHPSFVDSLHQTIRNQIPWCPKAYLEVYGEVYFKSWRLASGPYLKKIEEQCIQDLMYTAVHANRSGPHAAFPALRKVLGYIHHQTQHSGVSEMIFRLYNPFLWRSLKVANSHVRANAVCLMMDAFPLHDPSSTREEIDTLLQKQFDLMSELLYDDSPMVRSLTVLGVGRALCRYWELVPLSVVKSLLHKMIRELAYDSGSDNVRVAVIQSLSIVLENRLSHAVLHDLLPLLKSHIHDTSVKVRIAFLDLLLVVRGIRSIKFYEVCAIPHLLARMDIDSIHVVKRIVSLLVSSFQPSSAPISEQVARCLTLIEMNMAAARTFYRLVVAHLPPSHVVRFMLAVYTTVRHAVGEGEVEEEEDEREEMKKKKKARGGGAKKRGRKGKVEDGLKNHASNALQGEGIEEEEERDPSGIREGGWKEGEKEGDASTRDPPSLSDRDLLAGALEVVVILWEGLKETLDSPQHEKLRLRLVSSVTESLPLLFNSLTDGRSRSALYFLASFLPKKSVSAIVRGTLETLSSLDHNSQDYAAMVTAMTSWKQIGDVVGLVSRWLKSSLEEAMPRPHDEAGGQGSAVSTATKNHKKTKGKAKASASSRANTVTESVRSKPQLALNILNYMLLHPLCREEMKRERETWYLEQALQQCMNVLDSHLSGEATPTGLTFDLLRQMLSVYMRLALHRAGEEGGREGRGCEVVRERVTEVREWSEGTLLPLLRGDLHAKSQPAKRHSNRKRKANQSQPTSSISDPHVKEGCQVTETLLGVTTEAVMIGLTDGELQLELAQWAAAFAETAAGPVLLKPLTKMMYQLSEASVLSEVDGIRTVTSLVPTATLLRPLLQLAASVSSGSPDDFKKVWSVLSGGVSQVVSVSLRLHSLSLSPHTVPTFATLTNLTMSLLARDVTENPSKCKSASSSLPLLSSALLDIVARNENTSSLFLSHLQSWLEDEDEEKEGEEEEGGTDFPGRLLRYLAALHPLSLLSSNGKECDEAIYCIRSGLRFSEQMKQHGKGEEESWWEELQYLSRTLETLQNKPYSY</sequence>
<dbReference type="GO" id="GO:0000796">
    <property type="term" value="C:condensin complex"/>
    <property type="evidence" value="ECO:0007669"/>
    <property type="project" value="TreeGrafter"/>
</dbReference>
<evidence type="ECO:0000256" key="1">
    <source>
        <dbReference type="SAM" id="MobiDB-lite"/>
    </source>
</evidence>
<dbReference type="InterPro" id="IPR024741">
    <property type="entry name" value="Condensin2_G2"/>
</dbReference>
<gene>
    <name evidence="2" type="ORF">GBAR_LOCUS31364</name>
</gene>
<dbReference type="Pfam" id="PF12422">
    <property type="entry name" value="Condensin2nSMC"/>
    <property type="match status" value="1"/>
</dbReference>
<feature type="compositionally biased region" description="Basic and acidic residues" evidence="1">
    <location>
        <begin position="634"/>
        <end position="654"/>
    </location>
</feature>
<organism evidence="2 3">
    <name type="scientific">Geodia barretti</name>
    <name type="common">Barrett's horny sponge</name>
    <dbReference type="NCBI Taxonomy" id="519541"/>
    <lineage>
        <taxon>Eukaryota</taxon>
        <taxon>Metazoa</taxon>
        <taxon>Porifera</taxon>
        <taxon>Demospongiae</taxon>
        <taxon>Heteroscleromorpha</taxon>
        <taxon>Tetractinellida</taxon>
        <taxon>Astrophorina</taxon>
        <taxon>Geodiidae</taxon>
        <taxon>Geodia</taxon>
    </lineage>
</organism>
<feature type="region of interest" description="Disordered" evidence="1">
    <location>
        <begin position="577"/>
        <end position="662"/>
    </location>
</feature>
<dbReference type="InterPro" id="IPR016024">
    <property type="entry name" value="ARM-type_fold"/>
</dbReference>
<feature type="compositionally biased region" description="Acidic residues" evidence="1">
    <location>
        <begin position="578"/>
        <end position="587"/>
    </location>
</feature>
<feature type="compositionally biased region" description="Basic residues" evidence="1">
    <location>
        <begin position="592"/>
        <end position="607"/>
    </location>
</feature>
<comment type="caution">
    <text evidence="2">The sequence shown here is derived from an EMBL/GenBank/DDBJ whole genome shotgun (WGS) entry which is preliminary data.</text>
</comment>
<dbReference type="PANTHER" id="PTHR16199">
    <property type="entry name" value="CONDENSIN-2 COMPLEX SUBUNIT G2"/>
    <property type="match status" value="1"/>
</dbReference>
<evidence type="ECO:0000313" key="3">
    <source>
        <dbReference type="Proteomes" id="UP001174909"/>
    </source>
</evidence>